<dbReference type="PROSITE" id="PS51767">
    <property type="entry name" value="PEPTIDASE_A1"/>
    <property type="match status" value="1"/>
</dbReference>
<dbReference type="SUPFAM" id="SSF50630">
    <property type="entry name" value="Acid proteases"/>
    <property type="match status" value="1"/>
</dbReference>
<sequence>MSPCGADCYLRSRKGKERAVEPRQDFSAPGDGPGADDGIVLPLTLVGTSAYSAIYTIPVLVGTNKQNLSLQVDTGSSDLWIASTSCSSSSCGQAHGSLYDSSHAKPTGRNFQITYVEGEVDGPIVWDTVQLGNYVIDNQAMAAASTVNDEPLSSDFSGILGLALPLNSYISQQLPAGNSDAPDGAIFSSNLFSMTPSSTAPSARFISISLERPGSERIPSLLGIGRHPPSIVNDPSKIDYAPLVSEYSGDYFWKANVNAITVYVDGVPKPISLKSASRVQGSMTTAVVDSGMPIILASPDIANGIYGALGIGPGSDGQCTSFTFCLNIHVTYRGISDYVDCTTPINMTVTLDDRPEIPLHPLDLTTSPSSGATSSSCVGIIQAYPAGSSISDIADIVLGVPFMRSTYTVMAYDQPDSEGNFPNMSAPSSASGGSMNSALLRPRLGLLSLTDPTVALDEFNTVRVLKQPLGSAGGANGGAQGQSVSGDDGGGKRLSVGVEVLIGLLGFFALCFVLFAARWAYARRKFKHERAAAGVAGKSNGSGEFKDRDDYLMDEVAFRLSRRTSRNDPYGPSEEALRAMRYSEYKRRLDSEYTDDSGRTRVASPGDKDGVNDFGYDVVGGRSGSVDADADSLHQHHDTDSGEEEDVGDPQTGYQAVKTHVRSDSESSTVPSLSLRRDSVPPRSHTTNSIPDEYLQQQASNLHQRTASGEPGIAAPLLAHTRSDSYISTIQSPDQPAFGFADPRASSRASRLSRMPPPLPLDLPTSLDDPPLTDVRASPPLPAREVNLLGSPLPTSMFDLSSRENVIHSSRATNGHGQVS</sequence>
<dbReference type="Pfam" id="PF00026">
    <property type="entry name" value="Asp"/>
    <property type="match status" value="2"/>
</dbReference>
<feature type="compositionally biased region" description="Basic and acidic residues" evidence="2">
    <location>
        <begin position="589"/>
        <end position="599"/>
    </location>
</feature>
<gene>
    <name evidence="5" type="ORF">GFSPODELE1_LOCUS9524</name>
</gene>
<comment type="similarity">
    <text evidence="1">Belongs to the peptidase A1 family.</text>
</comment>
<feature type="region of interest" description="Disordered" evidence="2">
    <location>
        <begin position="589"/>
        <end position="692"/>
    </location>
</feature>
<evidence type="ECO:0000313" key="5">
    <source>
        <dbReference type="EMBL" id="CAL1713874.1"/>
    </source>
</evidence>
<dbReference type="PRINTS" id="PR00792">
    <property type="entry name" value="PEPSIN"/>
</dbReference>
<dbReference type="InterPro" id="IPR033121">
    <property type="entry name" value="PEPTIDASE_A1"/>
</dbReference>
<dbReference type="PANTHER" id="PTHR47966:SF57">
    <property type="entry name" value="PEPTIDASE A1 DOMAIN-CONTAINING PROTEIN"/>
    <property type="match status" value="1"/>
</dbReference>
<dbReference type="InterPro" id="IPR021109">
    <property type="entry name" value="Peptidase_aspartic_dom_sf"/>
</dbReference>
<keyword evidence="3" id="KW-0472">Membrane</keyword>
<accession>A0ABP1E4U5</accession>
<evidence type="ECO:0000256" key="2">
    <source>
        <dbReference type="SAM" id="MobiDB-lite"/>
    </source>
</evidence>
<dbReference type="InterPro" id="IPR034164">
    <property type="entry name" value="Pepsin-like_dom"/>
</dbReference>
<evidence type="ECO:0000259" key="4">
    <source>
        <dbReference type="PROSITE" id="PS51767"/>
    </source>
</evidence>
<feature type="region of interest" description="Disordered" evidence="2">
    <location>
        <begin position="731"/>
        <end position="788"/>
    </location>
</feature>
<feature type="domain" description="Peptidase A1" evidence="4">
    <location>
        <begin position="55"/>
        <end position="422"/>
    </location>
</feature>
<evidence type="ECO:0000256" key="1">
    <source>
        <dbReference type="ARBA" id="ARBA00007447"/>
    </source>
</evidence>
<feature type="compositionally biased region" description="Low complexity" evidence="2">
    <location>
        <begin position="762"/>
        <end position="774"/>
    </location>
</feature>
<organism evidence="5 6">
    <name type="scientific">Somion occarium</name>
    <dbReference type="NCBI Taxonomy" id="3059160"/>
    <lineage>
        <taxon>Eukaryota</taxon>
        <taxon>Fungi</taxon>
        <taxon>Dikarya</taxon>
        <taxon>Basidiomycota</taxon>
        <taxon>Agaricomycotina</taxon>
        <taxon>Agaricomycetes</taxon>
        <taxon>Polyporales</taxon>
        <taxon>Cerrenaceae</taxon>
        <taxon>Somion</taxon>
    </lineage>
</organism>
<feature type="compositionally biased region" description="Basic and acidic residues" evidence="2">
    <location>
        <begin position="631"/>
        <end position="640"/>
    </location>
</feature>
<dbReference type="PANTHER" id="PTHR47966">
    <property type="entry name" value="BETA-SITE APP-CLEAVING ENZYME, ISOFORM A-RELATED"/>
    <property type="match status" value="1"/>
</dbReference>
<dbReference type="CDD" id="cd05471">
    <property type="entry name" value="pepsin_like"/>
    <property type="match status" value="1"/>
</dbReference>
<dbReference type="EMBL" id="OZ037950">
    <property type="protein sequence ID" value="CAL1713874.1"/>
    <property type="molecule type" value="Genomic_DNA"/>
</dbReference>
<evidence type="ECO:0000313" key="6">
    <source>
        <dbReference type="Proteomes" id="UP001497453"/>
    </source>
</evidence>
<dbReference type="InterPro" id="IPR001461">
    <property type="entry name" value="Aspartic_peptidase_A1"/>
</dbReference>
<protein>
    <recommendedName>
        <fullName evidence="4">Peptidase A1 domain-containing protein</fullName>
    </recommendedName>
</protein>
<feature type="compositionally biased region" description="Low complexity" evidence="2">
    <location>
        <begin position="742"/>
        <end position="754"/>
    </location>
</feature>
<dbReference type="Gene3D" id="2.40.70.10">
    <property type="entry name" value="Acid Proteases"/>
    <property type="match status" value="2"/>
</dbReference>
<proteinExistence type="inferred from homology"/>
<keyword evidence="6" id="KW-1185">Reference proteome</keyword>
<evidence type="ECO:0000256" key="3">
    <source>
        <dbReference type="SAM" id="Phobius"/>
    </source>
</evidence>
<name>A0ABP1E4U5_9APHY</name>
<dbReference type="Proteomes" id="UP001497453">
    <property type="component" value="Chromosome 7"/>
</dbReference>
<keyword evidence="3" id="KW-0812">Transmembrane</keyword>
<feature type="transmembrane region" description="Helical" evidence="3">
    <location>
        <begin position="500"/>
        <end position="521"/>
    </location>
</feature>
<keyword evidence="3" id="KW-1133">Transmembrane helix</keyword>
<reference evidence="6" key="1">
    <citation type="submission" date="2024-04" db="EMBL/GenBank/DDBJ databases">
        <authorList>
            <person name="Shaw F."/>
            <person name="Minotto A."/>
        </authorList>
    </citation>
    <scope>NUCLEOTIDE SEQUENCE [LARGE SCALE GENOMIC DNA]</scope>
</reference>